<dbReference type="EMBL" id="FLRH01000004">
    <property type="protein sequence ID" value="SBT69188.1"/>
    <property type="molecule type" value="Genomic_DNA"/>
</dbReference>
<name>A0A1A9BJ18_9ACTN</name>
<gene>
    <name evidence="1" type="ORF">GA0070622_6307</name>
</gene>
<dbReference type="STRING" id="946078.GA0070622_6307"/>
<dbReference type="OrthoDB" id="3534760at2"/>
<evidence type="ECO:0000313" key="1">
    <source>
        <dbReference type="EMBL" id="SBT69188.1"/>
    </source>
</evidence>
<protein>
    <submittedName>
        <fullName evidence="1">Uncharacterized protein</fullName>
    </submittedName>
</protein>
<evidence type="ECO:0000313" key="2">
    <source>
        <dbReference type="Proteomes" id="UP000199558"/>
    </source>
</evidence>
<reference evidence="2" key="1">
    <citation type="submission" date="2016-06" db="EMBL/GenBank/DDBJ databases">
        <authorList>
            <person name="Varghese N."/>
            <person name="Submissions Spin"/>
        </authorList>
    </citation>
    <scope>NUCLEOTIDE SEQUENCE [LARGE SCALE GENOMIC DNA]</scope>
    <source>
        <strain evidence="2">DSM 45794</strain>
    </source>
</reference>
<dbReference type="RefSeq" id="WP_091583462.1">
    <property type="nucleotide sequence ID" value="NZ_FLRH01000004.1"/>
</dbReference>
<organism evidence="1 2">
    <name type="scientific">Micromonospora sediminicola</name>
    <dbReference type="NCBI Taxonomy" id="946078"/>
    <lineage>
        <taxon>Bacteria</taxon>
        <taxon>Bacillati</taxon>
        <taxon>Actinomycetota</taxon>
        <taxon>Actinomycetes</taxon>
        <taxon>Micromonosporales</taxon>
        <taxon>Micromonosporaceae</taxon>
        <taxon>Micromonospora</taxon>
    </lineage>
</organism>
<proteinExistence type="predicted"/>
<keyword evidence="2" id="KW-1185">Reference proteome</keyword>
<sequence>MAWTYTPRVPTETAAPDAAFGWGPLAAFHYLLAAEEGIDLSQMHDFGGYRPWDSVETPMRLLFDLDYINGDHPTSSYPAVATRLREIHGRWSTGTFAGDSPRFDGWRQYLTVRLKQLAHVVDECIRIDTRIAVR</sequence>
<dbReference type="AlphaFoldDB" id="A0A1A9BJ18"/>
<dbReference type="Proteomes" id="UP000199558">
    <property type="component" value="Unassembled WGS sequence"/>
</dbReference>
<accession>A0A1A9BJ18</accession>